<accession>X1JSQ5</accession>
<gene>
    <name evidence="1" type="ORF">S03H2_66510</name>
</gene>
<proteinExistence type="predicted"/>
<evidence type="ECO:0000313" key="1">
    <source>
        <dbReference type="EMBL" id="GAH81309.1"/>
    </source>
</evidence>
<dbReference type="AlphaFoldDB" id="X1JSQ5"/>
<dbReference type="EMBL" id="BARU01043436">
    <property type="protein sequence ID" value="GAH81309.1"/>
    <property type="molecule type" value="Genomic_DNA"/>
</dbReference>
<sequence length="93" mass="11086">MQKTVAIYEGKCRLCNKKFQGTREMIKKQLHDHIENDCEVVKTLKNWEKKGIYEPMMAVYRREGLERDLKKLMKKTKSTPDELISILEDLQEL</sequence>
<comment type="caution">
    <text evidence="1">The sequence shown here is derived from an EMBL/GenBank/DDBJ whole genome shotgun (WGS) entry which is preliminary data.</text>
</comment>
<reference evidence="1" key="1">
    <citation type="journal article" date="2014" name="Front. Microbiol.">
        <title>High frequency of phylogenetically diverse reductive dehalogenase-homologous genes in deep subseafloor sedimentary metagenomes.</title>
        <authorList>
            <person name="Kawai M."/>
            <person name="Futagami T."/>
            <person name="Toyoda A."/>
            <person name="Takaki Y."/>
            <person name="Nishi S."/>
            <person name="Hori S."/>
            <person name="Arai W."/>
            <person name="Tsubouchi T."/>
            <person name="Morono Y."/>
            <person name="Uchiyama I."/>
            <person name="Ito T."/>
            <person name="Fujiyama A."/>
            <person name="Inagaki F."/>
            <person name="Takami H."/>
        </authorList>
    </citation>
    <scope>NUCLEOTIDE SEQUENCE</scope>
    <source>
        <strain evidence="1">Expedition CK06-06</strain>
    </source>
</reference>
<protein>
    <submittedName>
        <fullName evidence="1">Uncharacterized protein</fullName>
    </submittedName>
</protein>
<organism evidence="1">
    <name type="scientific">marine sediment metagenome</name>
    <dbReference type="NCBI Taxonomy" id="412755"/>
    <lineage>
        <taxon>unclassified sequences</taxon>
        <taxon>metagenomes</taxon>
        <taxon>ecological metagenomes</taxon>
    </lineage>
</organism>
<name>X1JSQ5_9ZZZZ</name>